<keyword evidence="1" id="KW-0472">Membrane</keyword>
<keyword evidence="1" id="KW-1133">Transmembrane helix</keyword>
<sequence>MVTRKTKRLCAALRHQEEIMSGGIYPNGGDVGYLDFLLSAITIFTLFSLYTFGLENRFYFFRLWIVSSSVR</sequence>
<comment type="caution">
    <text evidence="2">The sequence shown here is derived from an EMBL/GenBank/DDBJ whole genome shotgun (WGS) entry which is preliminary data.</text>
</comment>
<gene>
    <name evidence="2" type="ORF">HHI36_015188</name>
</gene>
<name>A0ABD2N6B3_9CUCU</name>
<evidence type="ECO:0000313" key="3">
    <source>
        <dbReference type="Proteomes" id="UP001516400"/>
    </source>
</evidence>
<keyword evidence="1" id="KW-0812">Transmembrane</keyword>
<dbReference type="AlphaFoldDB" id="A0ABD2N6B3"/>
<evidence type="ECO:0000256" key="1">
    <source>
        <dbReference type="SAM" id="Phobius"/>
    </source>
</evidence>
<proteinExistence type="predicted"/>
<dbReference type="EMBL" id="JABFTP020000062">
    <property type="protein sequence ID" value="KAL3273761.1"/>
    <property type="molecule type" value="Genomic_DNA"/>
</dbReference>
<dbReference type="Proteomes" id="UP001516400">
    <property type="component" value="Unassembled WGS sequence"/>
</dbReference>
<accession>A0ABD2N6B3</accession>
<feature type="transmembrane region" description="Helical" evidence="1">
    <location>
        <begin position="36"/>
        <end position="54"/>
    </location>
</feature>
<organism evidence="2 3">
    <name type="scientific">Cryptolaemus montrouzieri</name>
    <dbReference type="NCBI Taxonomy" id="559131"/>
    <lineage>
        <taxon>Eukaryota</taxon>
        <taxon>Metazoa</taxon>
        <taxon>Ecdysozoa</taxon>
        <taxon>Arthropoda</taxon>
        <taxon>Hexapoda</taxon>
        <taxon>Insecta</taxon>
        <taxon>Pterygota</taxon>
        <taxon>Neoptera</taxon>
        <taxon>Endopterygota</taxon>
        <taxon>Coleoptera</taxon>
        <taxon>Polyphaga</taxon>
        <taxon>Cucujiformia</taxon>
        <taxon>Coccinelloidea</taxon>
        <taxon>Coccinellidae</taxon>
        <taxon>Scymninae</taxon>
        <taxon>Scymnini</taxon>
        <taxon>Cryptolaemus</taxon>
    </lineage>
</organism>
<keyword evidence="3" id="KW-1185">Reference proteome</keyword>
<evidence type="ECO:0000313" key="2">
    <source>
        <dbReference type="EMBL" id="KAL3273761.1"/>
    </source>
</evidence>
<reference evidence="2 3" key="1">
    <citation type="journal article" date="2021" name="BMC Biol.">
        <title>Horizontally acquired antibacterial genes associated with adaptive radiation of ladybird beetles.</title>
        <authorList>
            <person name="Li H.S."/>
            <person name="Tang X.F."/>
            <person name="Huang Y.H."/>
            <person name="Xu Z.Y."/>
            <person name="Chen M.L."/>
            <person name="Du X.Y."/>
            <person name="Qiu B.Y."/>
            <person name="Chen P.T."/>
            <person name="Zhang W."/>
            <person name="Slipinski A."/>
            <person name="Escalona H.E."/>
            <person name="Waterhouse R.M."/>
            <person name="Zwick A."/>
            <person name="Pang H."/>
        </authorList>
    </citation>
    <scope>NUCLEOTIDE SEQUENCE [LARGE SCALE GENOMIC DNA]</scope>
    <source>
        <strain evidence="2">SYSU2018</strain>
    </source>
</reference>
<protein>
    <submittedName>
        <fullName evidence="2">Uncharacterized protein</fullName>
    </submittedName>
</protein>